<dbReference type="InterPro" id="IPR036899">
    <property type="entry name" value="Ribosomal_uL13_sf"/>
</dbReference>
<dbReference type="GO" id="GO:0017148">
    <property type="term" value="P:negative regulation of translation"/>
    <property type="evidence" value="ECO:0007669"/>
    <property type="project" value="TreeGrafter"/>
</dbReference>
<evidence type="ECO:0000256" key="3">
    <source>
        <dbReference type="ARBA" id="ARBA00023274"/>
    </source>
</evidence>
<gene>
    <name evidence="4 6" type="primary">rplM</name>
    <name evidence="6" type="ORF">DI628_02270</name>
</gene>
<feature type="region of interest" description="Disordered" evidence="5">
    <location>
        <begin position="131"/>
        <end position="152"/>
    </location>
</feature>
<dbReference type="HAMAP" id="MF_01366">
    <property type="entry name" value="Ribosomal_uL13"/>
    <property type="match status" value="1"/>
</dbReference>
<dbReference type="GO" id="GO:0003735">
    <property type="term" value="F:structural constituent of ribosome"/>
    <property type="evidence" value="ECO:0007669"/>
    <property type="project" value="InterPro"/>
</dbReference>
<comment type="function">
    <text evidence="4">This protein is one of the early assembly proteins of the 50S ribosomal subunit, although it is not seen to bind rRNA by itself. It is important during the early stages of 50S assembly.</text>
</comment>
<accession>A0A6N4RCM2</accession>
<comment type="similarity">
    <text evidence="1 4">Belongs to the universal ribosomal protein uL13 family.</text>
</comment>
<name>A0A6N4RCM2_BLAVI</name>
<dbReference type="SUPFAM" id="SSF52161">
    <property type="entry name" value="Ribosomal protein L13"/>
    <property type="match status" value="1"/>
</dbReference>
<dbReference type="Pfam" id="PF00572">
    <property type="entry name" value="Ribosomal_L13"/>
    <property type="match status" value="1"/>
</dbReference>
<dbReference type="GO" id="GO:0003729">
    <property type="term" value="F:mRNA binding"/>
    <property type="evidence" value="ECO:0007669"/>
    <property type="project" value="TreeGrafter"/>
</dbReference>
<comment type="subunit">
    <text evidence="4">Part of the 50S ribosomal subunit.</text>
</comment>
<feature type="compositionally biased region" description="Basic and acidic residues" evidence="5">
    <location>
        <begin position="141"/>
        <end position="152"/>
    </location>
</feature>
<dbReference type="InterPro" id="IPR005822">
    <property type="entry name" value="Ribosomal_uL13"/>
</dbReference>
<dbReference type="CDD" id="cd00392">
    <property type="entry name" value="Ribosomal_L13"/>
    <property type="match status" value="1"/>
</dbReference>
<dbReference type="InterPro" id="IPR005823">
    <property type="entry name" value="Ribosomal_uL13_bac-type"/>
</dbReference>
<dbReference type="NCBIfam" id="TIGR01066">
    <property type="entry name" value="rplM_bact"/>
    <property type="match status" value="1"/>
</dbReference>
<dbReference type="EMBL" id="VAFM01000001">
    <property type="protein sequence ID" value="TKW61467.1"/>
    <property type="molecule type" value="Genomic_DNA"/>
</dbReference>
<proteinExistence type="inferred from homology"/>
<dbReference type="Gene3D" id="3.90.1180.10">
    <property type="entry name" value="Ribosomal protein L13"/>
    <property type="match status" value="1"/>
</dbReference>
<dbReference type="Proteomes" id="UP000320948">
    <property type="component" value="Unassembled WGS sequence"/>
</dbReference>
<evidence type="ECO:0000313" key="6">
    <source>
        <dbReference type="EMBL" id="TKW61467.1"/>
    </source>
</evidence>
<comment type="caution">
    <text evidence="6">The sequence shown here is derived from an EMBL/GenBank/DDBJ whole genome shotgun (WGS) entry which is preliminary data.</text>
</comment>
<dbReference type="AlphaFoldDB" id="A0A6N4RCM2"/>
<sequence>MQITHSIKAADAKHEWFVVDATDIPLGRLATTIALRLRGKHKPNYTPHVDNGDHIVVINAEKVKLTGNKARNMEFHYHTGYIGGLKTIIAGDELKGKYPERVVQRAVERMLPKDSPLARQMFTKLHVYKGDQHPHAAQQPKELKLGAKEGVR</sequence>
<dbReference type="PIRSF" id="PIRSF002181">
    <property type="entry name" value="Ribosomal_L13"/>
    <property type="match status" value="1"/>
</dbReference>
<dbReference type="GO" id="GO:0022625">
    <property type="term" value="C:cytosolic large ribosomal subunit"/>
    <property type="evidence" value="ECO:0007669"/>
    <property type="project" value="TreeGrafter"/>
</dbReference>
<keyword evidence="3 4" id="KW-0687">Ribonucleoprotein</keyword>
<evidence type="ECO:0000256" key="5">
    <source>
        <dbReference type="SAM" id="MobiDB-lite"/>
    </source>
</evidence>
<reference evidence="6 7" key="1">
    <citation type="journal article" date="2017" name="Nat. Commun.">
        <title>In situ click chemistry generation of cyclooxygenase-2 inhibitors.</title>
        <authorList>
            <person name="Bhardwaj A."/>
            <person name="Kaur J."/>
            <person name="Wuest M."/>
            <person name="Wuest F."/>
        </authorList>
    </citation>
    <scope>NUCLEOTIDE SEQUENCE [LARGE SCALE GENOMIC DNA]</scope>
    <source>
        <strain evidence="6">S2_018_000_R2_106</strain>
    </source>
</reference>
<protein>
    <recommendedName>
        <fullName evidence="4">Large ribosomal subunit protein uL13</fullName>
    </recommendedName>
</protein>
<evidence type="ECO:0000256" key="4">
    <source>
        <dbReference type="HAMAP-Rule" id="MF_01366"/>
    </source>
</evidence>
<evidence type="ECO:0000256" key="1">
    <source>
        <dbReference type="ARBA" id="ARBA00006227"/>
    </source>
</evidence>
<evidence type="ECO:0000313" key="7">
    <source>
        <dbReference type="Proteomes" id="UP000320948"/>
    </source>
</evidence>
<organism evidence="6 7">
    <name type="scientific">Blastochloris viridis</name>
    <name type="common">Rhodopseudomonas viridis</name>
    <dbReference type="NCBI Taxonomy" id="1079"/>
    <lineage>
        <taxon>Bacteria</taxon>
        <taxon>Pseudomonadati</taxon>
        <taxon>Pseudomonadota</taxon>
        <taxon>Alphaproteobacteria</taxon>
        <taxon>Hyphomicrobiales</taxon>
        <taxon>Blastochloridaceae</taxon>
        <taxon>Blastochloris</taxon>
    </lineage>
</organism>
<dbReference type="PANTHER" id="PTHR11545">
    <property type="entry name" value="RIBOSOMAL PROTEIN L13"/>
    <property type="match status" value="1"/>
</dbReference>
<dbReference type="PANTHER" id="PTHR11545:SF2">
    <property type="entry name" value="LARGE RIBOSOMAL SUBUNIT PROTEIN UL13M"/>
    <property type="match status" value="1"/>
</dbReference>
<dbReference type="GO" id="GO:0006412">
    <property type="term" value="P:translation"/>
    <property type="evidence" value="ECO:0007669"/>
    <property type="project" value="UniProtKB-UniRule"/>
</dbReference>
<keyword evidence="2 4" id="KW-0689">Ribosomal protein</keyword>
<evidence type="ECO:0000256" key="2">
    <source>
        <dbReference type="ARBA" id="ARBA00022980"/>
    </source>
</evidence>